<dbReference type="AlphaFoldDB" id="E5A688"/>
<proteinExistence type="predicted"/>
<reference evidence="2" key="1">
    <citation type="journal article" date="2011" name="Nat. Commun.">
        <title>Effector diversification within compartments of the Leptosphaeria maculans genome affected by Repeat-Induced Point mutations.</title>
        <authorList>
            <person name="Rouxel T."/>
            <person name="Grandaubert J."/>
            <person name="Hane J.K."/>
            <person name="Hoede C."/>
            <person name="van de Wouw A.P."/>
            <person name="Couloux A."/>
            <person name="Dominguez V."/>
            <person name="Anthouard V."/>
            <person name="Bally P."/>
            <person name="Bourras S."/>
            <person name="Cozijnsen A.J."/>
            <person name="Ciuffetti L.M."/>
            <person name="Degrave A."/>
            <person name="Dilmaghani A."/>
            <person name="Duret L."/>
            <person name="Fudal I."/>
            <person name="Goodwin S.B."/>
            <person name="Gout L."/>
            <person name="Glaser N."/>
            <person name="Linglin J."/>
            <person name="Kema G.H.J."/>
            <person name="Lapalu N."/>
            <person name="Lawrence C.B."/>
            <person name="May K."/>
            <person name="Meyer M."/>
            <person name="Ollivier B."/>
            <person name="Poulain J."/>
            <person name="Schoch C.L."/>
            <person name="Simon A."/>
            <person name="Spatafora J.W."/>
            <person name="Stachowiak A."/>
            <person name="Turgeon B.G."/>
            <person name="Tyler B.M."/>
            <person name="Vincent D."/>
            <person name="Weissenbach J."/>
            <person name="Amselem J."/>
            <person name="Quesneville H."/>
            <person name="Oliver R.P."/>
            <person name="Wincker P."/>
            <person name="Balesdent M.-H."/>
            <person name="Howlett B.J."/>
        </authorList>
    </citation>
    <scope>NUCLEOTIDE SEQUENCE [LARGE SCALE GENOMIC DNA]</scope>
    <source>
        <strain evidence="2">JN3 / isolate v23.1.3 / race Av1-4-5-6-7-8</strain>
    </source>
</reference>
<dbReference type="InParanoid" id="E5A688"/>
<evidence type="ECO:0000313" key="2">
    <source>
        <dbReference type="Proteomes" id="UP000002668"/>
    </source>
</evidence>
<accession>E5A688</accession>
<keyword evidence="2" id="KW-1185">Reference proteome</keyword>
<evidence type="ECO:0000313" key="1">
    <source>
        <dbReference type="EMBL" id="CBX99133.1"/>
    </source>
</evidence>
<sequence>MALSWLQNSNDSPLIMQNFYNTSLKLLRLLPFLVPTQSYPTCLDFAVSGSFFAVSATIVLPSLRVQIPQGGYAPWVSTLRYLHGGIHRSVELPMHCRTSNTGSGEAPHANQFSEKMPDCWLPFIEGLVPGLSVLGGDANVPEGETALIIWSPISQAHRSQMPKPINMPCRDEHPTRENNNWRQGQNRLRLREITQRWPSYIQKVQRARFLRLCLKNRMRVNKWKDRQCRALKAELGELIRRFTADHSSVTPQDWDTAVGGEIWKVEWLYRRKSPHYPNTRATWPPEISYLNLIAWASYETPEQARTREREQERRKNAQANERLVATVQWRDFLNRLYRVQKLLHHLQILDAVYADTRSNIPAAHVARTSMMRQVSQVDTFYRQLMTMPSPHPVYWDKDDIWRWNEVQKQQELARRYLVLRTLCARSRIDPFSVRMSEWVDATEGTTAGRMFPGARVRIAFSKHMKEILERNPNISLAEMVESWDVVVAEKGEEWVYW</sequence>
<dbReference type="VEuPathDB" id="FungiDB:LEMA_P083720.1"/>
<name>E5A688_LEPMJ</name>
<dbReference type="EMBL" id="FP929135">
    <property type="protein sequence ID" value="CBX99133.1"/>
    <property type="molecule type" value="Genomic_DNA"/>
</dbReference>
<dbReference type="Proteomes" id="UP000002668">
    <property type="component" value="Genome"/>
</dbReference>
<gene>
    <name evidence="1" type="ORF">LEMA_P083720.1</name>
</gene>
<organism evidence="1 2">
    <name type="scientific">Leptosphaeria maculans (strain JN3 / isolate v23.1.3 / race Av1-4-5-6-7-8)</name>
    <name type="common">Blackleg fungus</name>
    <name type="synonym">Phoma lingam</name>
    <dbReference type="NCBI Taxonomy" id="985895"/>
    <lineage>
        <taxon>Eukaryota</taxon>
        <taxon>Fungi</taxon>
        <taxon>Dikarya</taxon>
        <taxon>Ascomycota</taxon>
        <taxon>Pezizomycotina</taxon>
        <taxon>Dothideomycetes</taxon>
        <taxon>Pleosporomycetidae</taxon>
        <taxon>Pleosporales</taxon>
        <taxon>Pleosporineae</taxon>
        <taxon>Leptosphaeriaceae</taxon>
        <taxon>Plenodomus</taxon>
        <taxon>Plenodomus lingam/Leptosphaeria maculans species complex</taxon>
    </lineage>
</organism>
<dbReference type="GeneID" id="13282592"/>
<dbReference type="HOGENOM" id="CLU_548681_0_0_1"/>
<dbReference type="OrthoDB" id="10420823at2759"/>
<protein>
    <submittedName>
        <fullName evidence="1">Uncharacterized protein</fullName>
    </submittedName>
</protein>